<feature type="region of interest" description="Disordered" evidence="1">
    <location>
        <begin position="350"/>
        <end position="417"/>
    </location>
</feature>
<feature type="region of interest" description="Disordered" evidence="1">
    <location>
        <begin position="213"/>
        <end position="317"/>
    </location>
</feature>
<feature type="domain" description="DNA replication checkpoint mediator MRC1" evidence="2">
    <location>
        <begin position="1127"/>
        <end position="1265"/>
    </location>
</feature>
<feature type="compositionally biased region" description="Basic residues" evidence="1">
    <location>
        <begin position="1246"/>
        <end position="1255"/>
    </location>
</feature>
<feature type="region of interest" description="Disordered" evidence="1">
    <location>
        <begin position="1038"/>
        <end position="1102"/>
    </location>
</feature>
<feature type="region of interest" description="Disordered" evidence="1">
    <location>
        <begin position="1123"/>
        <end position="1147"/>
    </location>
</feature>
<protein>
    <recommendedName>
        <fullName evidence="2">DNA replication checkpoint mediator MRC1 domain-containing protein</fullName>
    </recommendedName>
</protein>
<keyword evidence="4" id="KW-1185">Reference proteome</keyword>
<feature type="compositionally biased region" description="Basic and acidic residues" evidence="1">
    <location>
        <begin position="569"/>
        <end position="591"/>
    </location>
</feature>
<reference evidence="3" key="1">
    <citation type="submission" date="2020-11" db="EMBL/GenBank/DDBJ databases">
        <authorList>
            <consortium name="DOE Joint Genome Institute"/>
            <person name="Ahrendt S."/>
            <person name="Riley R."/>
            <person name="Andreopoulos W."/>
            <person name="Labutti K."/>
            <person name="Pangilinan J."/>
            <person name="Ruiz-Duenas F.J."/>
            <person name="Barrasa J.M."/>
            <person name="Sanchez-Garcia M."/>
            <person name="Camarero S."/>
            <person name="Miyauchi S."/>
            <person name="Serrano A."/>
            <person name="Linde D."/>
            <person name="Babiker R."/>
            <person name="Drula E."/>
            <person name="Ayuso-Fernandez I."/>
            <person name="Pacheco R."/>
            <person name="Padilla G."/>
            <person name="Ferreira P."/>
            <person name="Barriuso J."/>
            <person name="Kellner H."/>
            <person name="Castanera R."/>
            <person name="Alfaro M."/>
            <person name="Ramirez L."/>
            <person name="Pisabarro A.G."/>
            <person name="Kuo A."/>
            <person name="Tritt A."/>
            <person name="Lipzen A."/>
            <person name="He G."/>
            <person name="Yan M."/>
            <person name="Ng V."/>
            <person name="Cullen D."/>
            <person name="Martin F."/>
            <person name="Rosso M.-N."/>
            <person name="Henrissat B."/>
            <person name="Hibbett D."/>
            <person name="Martinez A.T."/>
            <person name="Grigoriev I.V."/>
        </authorList>
    </citation>
    <scope>NUCLEOTIDE SEQUENCE</scope>
    <source>
        <strain evidence="3">CBS 247.69</strain>
    </source>
</reference>
<feature type="compositionally biased region" description="Polar residues" evidence="1">
    <location>
        <begin position="1059"/>
        <end position="1069"/>
    </location>
</feature>
<dbReference type="InterPro" id="IPR018564">
    <property type="entry name" value="Repl_chkpnt_MRC1_dom"/>
</dbReference>
<organism evidence="3 4">
    <name type="scientific">Collybia nuda</name>
    <dbReference type="NCBI Taxonomy" id="64659"/>
    <lineage>
        <taxon>Eukaryota</taxon>
        <taxon>Fungi</taxon>
        <taxon>Dikarya</taxon>
        <taxon>Basidiomycota</taxon>
        <taxon>Agaricomycotina</taxon>
        <taxon>Agaricomycetes</taxon>
        <taxon>Agaricomycetidae</taxon>
        <taxon>Agaricales</taxon>
        <taxon>Tricholomatineae</taxon>
        <taxon>Clitocybaceae</taxon>
        <taxon>Collybia</taxon>
    </lineage>
</organism>
<dbReference type="Pfam" id="PF09444">
    <property type="entry name" value="MRC1"/>
    <property type="match status" value="1"/>
</dbReference>
<feature type="compositionally biased region" description="Acidic residues" evidence="1">
    <location>
        <begin position="650"/>
        <end position="666"/>
    </location>
</feature>
<feature type="compositionally biased region" description="Polar residues" evidence="1">
    <location>
        <begin position="1091"/>
        <end position="1102"/>
    </location>
</feature>
<feature type="compositionally biased region" description="Basic and acidic residues" evidence="1">
    <location>
        <begin position="278"/>
        <end position="293"/>
    </location>
</feature>
<feature type="region of interest" description="Disordered" evidence="1">
    <location>
        <begin position="537"/>
        <end position="799"/>
    </location>
</feature>
<evidence type="ECO:0000313" key="4">
    <source>
        <dbReference type="Proteomes" id="UP000807353"/>
    </source>
</evidence>
<feature type="compositionally biased region" description="Polar residues" evidence="1">
    <location>
        <begin position="1465"/>
        <end position="1475"/>
    </location>
</feature>
<feature type="compositionally biased region" description="Polar residues" evidence="1">
    <location>
        <begin position="1"/>
        <end position="12"/>
    </location>
</feature>
<evidence type="ECO:0000259" key="2">
    <source>
        <dbReference type="Pfam" id="PF09444"/>
    </source>
</evidence>
<feature type="compositionally biased region" description="Polar residues" evidence="1">
    <location>
        <begin position="222"/>
        <end position="232"/>
    </location>
</feature>
<dbReference type="OrthoDB" id="3361281at2759"/>
<feature type="compositionally biased region" description="Polar residues" evidence="1">
    <location>
        <begin position="352"/>
        <end position="361"/>
    </location>
</feature>
<feature type="compositionally biased region" description="Acidic residues" evidence="1">
    <location>
        <begin position="673"/>
        <end position="683"/>
    </location>
</feature>
<feature type="region of interest" description="Disordered" evidence="1">
    <location>
        <begin position="1227"/>
        <end position="1255"/>
    </location>
</feature>
<feature type="compositionally biased region" description="Basic and acidic residues" evidence="1">
    <location>
        <begin position="307"/>
        <end position="317"/>
    </location>
</feature>
<feature type="compositionally biased region" description="Acidic residues" evidence="1">
    <location>
        <begin position="623"/>
        <end position="636"/>
    </location>
</feature>
<feature type="compositionally biased region" description="Polar residues" evidence="1">
    <location>
        <begin position="46"/>
        <end position="59"/>
    </location>
</feature>
<sequence length="1503" mass="166066">MPVTTDSSIVADSTSHPSSPPPTTTPAPKRPLRTYGRIKDTPVYDSDTSFNAATSSASRGSVYRTAPPDMNEEIPPSSDPLHIPSDTELGDDNDENNLQDAPHKFEWGWKKKMRELDNDEDIGIEMAPILEHVDASELREPLQHDALSHQRHIESTSPLISIPPVYQNLDSLAMNVFGGSLSTLTASFPAIPSNNSPLSPDAAPARRRTLKRVIQDSDSESENVATKSSPVDTSPAFPHPINSPRTSSPTPPTSDDDMPTRPSKNTSKGTRRRSTAKVRPDVEPLRFSEEPALKKTKSKKSKIKPPTKKEITETARDRLRIAADQQVSIPRAEVSKYTITSLFASLAANKKPLSQQASIHTESSDPIDVFSSPHANPALGTSHSPSASTGTLLGSDVSPFRPPFGEPRQPTPLQSMSSLRDCNLDSEYLPEVGQSFTEENGKQGQERRRQELLGKKQRFLARKQTDSLLISYDDDNDDLEIVPSRHSEAIIKNEENERKLGKKKISEGRKRQLNFGGIGLAAQKAKEAPTKANISIFSNSGMKQSRSKKDDDRMSQAELNKTLAIQVREASKQLSEEKEEEWKRRGGRTIDDTAPLPISFTDAQHAYARKGLSIGEGGSMNVDQDEEEDQSDEDWELDMRGSASPSPQPEGEEADNEDQGPTEEADITMVNDENADDVDEEGEDNIKMRKPRRSLAVVDSDSETENINENAPPLYKVPYTFGLPNSPFSTQDSNDENNPLLALTSVRHRGSLSSLDEPTEDDNDKENNTSLMFDRSDDKENKAVVQHSNNGGKLPLRRKDSLFDLEGEVARDLSLSPCIETRGIDADDEADEHEETRKPLQDLLDDDDTHFLPRSNPLKATPSFTDRLAQSSPTATLPSASITITTPSGLLGKGSFSQFPDNEPGSFRGRPLQPGFSELFESGTEKQGATPLKRPLGISGSFSDDPEPPGNMFRKLEPSLELTQDVILQPAFQVGDGLLRKADQIFEKEQGYLIEAAAKKPQKKEPELYVNDHGFLTQTRPDVSSPEVYIPLSPSQRYDSTFYRQPEPQATQRHPLRTLSLSGSTSFDSPTRAPLRRLQKGGSPRLPIENYGQTSPGSSSARKLNLNAFDILKGAAKSKAERSKRRLEKSEFVEAEAQESDDDEMFGFARKKVDDGEEEDGDGEEEDGDELDENLKELVDDCDMDEDVVAEELVKEKYMQHLDLDDQVLQKIHEDAIHGEFRKKRRNHGVGINDSDEDTDDDEKSRRIRRGMHKKQKVNRDDIKALGLAIPPILVLCLRFTAGNEETQAFYKVYEHGIMDNDENDFGYLQETQDVVMVSQEDKIQQEDQEPVESISRAEVERLVRERALQPVEEDRADSFLPHDVSWIDGDESDGNTRVKPATLKKKPGIRRGGMNHGDFDVGFEPAPKPEFMAEGTSAQLTKWAKAEGSSRNAGTTGRSGGGAAVTGHAMKVKTGGGSLRNRAGGSSSLTSGTRNTHRKSVVAKASFLKGVVADKSALFDQR</sequence>
<feature type="compositionally biased region" description="Basic residues" evidence="1">
    <location>
        <begin position="294"/>
        <end position="306"/>
    </location>
</feature>
<feature type="region of interest" description="Disordered" evidence="1">
    <location>
        <begin position="1427"/>
        <end position="1485"/>
    </location>
</feature>
<evidence type="ECO:0000313" key="3">
    <source>
        <dbReference type="EMBL" id="KAF9468916.1"/>
    </source>
</evidence>
<gene>
    <name evidence="3" type="ORF">BDZ94DRAFT_1317483</name>
</gene>
<feature type="compositionally biased region" description="Polar residues" evidence="1">
    <location>
        <begin position="862"/>
        <end position="888"/>
    </location>
</feature>
<dbReference type="EMBL" id="MU150231">
    <property type="protein sequence ID" value="KAF9468916.1"/>
    <property type="molecule type" value="Genomic_DNA"/>
</dbReference>
<feature type="compositionally biased region" description="Acidic residues" evidence="1">
    <location>
        <begin position="1133"/>
        <end position="1145"/>
    </location>
</feature>
<dbReference type="Proteomes" id="UP000807353">
    <property type="component" value="Unassembled WGS sequence"/>
</dbReference>
<feature type="compositionally biased region" description="Polar residues" evidence="1">
    <location>
        <begin position="379"/>
        <end position="392"/>
    </location>
</feature>
<accession>A0A9P5YJD7</accession>
<evidence type="ECO:0000256" key="1">
    <source>
        <dbReference type="SAM" id="MobiDB-lite"/>
    </source>
</evidence>
<feature type="compositionally biased region" description="Polar residues" evidence="1">
    <location>
        <begin position="1038"/>
        <end position="1052"/>
    </location>
</feature>
<feature type="compositionally biased region" description="Pro residues" evidence="1">
    <location>
        <begin position="18"/>
        <end position="29"/>
    </location>
</feature>
<proteinExistence type="predicted"/>
<feature type="region of interest" description="Disordered" evidence="1">
    <location>
        <begin position="814"/>
        <end position="952"/>
    </location>
</feature>
<feature type="region of interest" description="Disordered" evidence="1">
    <location>
        <begin position="1"/>
        <end position="96"/>
    </location>
</feature>
<name>A0A9P5YJD7_9AGAR</name>
<comment type="caution">
    <text evidence="3">The sequence shown here is derived from an EMBL/GenBank/DDBJ whole genome shotgun (WGS) entry which is preliminary data.</text>
</comment>